<keyword evidence="2" id="KW-1185">Reference proteome</keyword>
<accession>A0AAE1JVJ5</accession>
<gene>
    <name evidence="1" type="ORF">Pcinc_034477</name>
</gene>
<reference evidence="1" key="1">
    <citation type="submission" date="2023-10" db="EMBL/GenBank/DDBJ databases">
        <title>Genome assemblies of two species of porcelain crab, Petrolisthes cinctipes and Petrolisthes manimaculis (Anomura: Porcellanidae).</title>
        <authorList>
            <person name="Angst P."/>
        </authorList>
    </citation>
    <scope>NUCLEOTIDE SEQUENCE</scope>
    <source>
        <strain evidence="1">PB745_01</strain>
        <tissue evidence="1">Gill</tissue>
    </source>
</reference>
<dbReference type="AlphaFoldDB" id="A0AAE1JVJ5"/>
<dbReference type="Proteomes" id="UP001286313">
    <property type="component" value="Unassembled WGS sequence"/>
</dbReference>
<proteinExistence type="predicted"/>
<dbReference type="EMBL" id="JAWQEG010005032">
    <property type="protein sequence ID" value="KAK3859401.1"/>
    <property type="molecule type" value="Genomic_DNA"/>
</dbReference>
<evidence type="ECO:0000313" key="1">
    <source>
        <dbReference type="EMBL" id="KAK3859401.1"/>
    </source>
</evidence>
<comment type="caution">
    <text evidence="1">The sequence shown here is derived from an EMBL/GenBank/DDBJ whole genome shotgun (WGS) entry which is preliminary data.</text>
</comment>
<name>A0AAE1JVJ5_PETCI</name>
<organism evidence="1 2">
    <name type="scientific">Petrolisthes cinctipes</name>
    <name type="common">Flat porcelain crab</name>
    <dbReference type="NCBI Taxonomy" id="88211"/>
    <lineage>
        <taxon>Eukaryota</taxon>
        <taxon>Metazoa</taxon>
        <taxon>Ecdysozoa</taxon>
        <taxon>Arthropoda</taxon>
        <taxon>Crustacea</taxon>
        <taxon>Multicrustacea</taxon>
        <taxon>Malacostraca</taxon>
        <taxon>Eumalacostraca</taxon>
        <taxon>Eucarida</taxon>
        <taxon>Decapoda</taxon>
        <taxon>Pleocyemata</taxon>
        <taxon>Anomura</taxon>
        <taxon>Galatheoidea</taxon>
        <taxon>Porcellanidae</taxon>
        <taxon>Petrolisthes</taxon>
    </lineage>
</organism>
<protein>
    <submittedName>
        <fullName evidence="1">Uncharacterized protein</fullName>
    </submittedName>
</protein>
<sequence>MVGEVYNESLPRGTRHETLDIYFSGHNYVSGATSRRDMIGDGRWASVGGEAHVEVICHHQGRTPGSHKSIGGRRE</sequence>
<evidence type="ECO:0000313" key="2">
    <source>
        <dbReference type="Proteomes" id="UP001286313"/>
    </source>
</evidence>